<dbReference type="RefSeq" id="WP_055684304.1">
    <property type="nucleotide sequence ID" value="NZ_LJBJ02000001.1"/>
</dbReference>
<comment type="subcellular location">
    <subcellularLocation>
        <location evidence="1">Cell membrane</location>
        <topology evidence="1">Multi-pass membrane protein</topology>
    </subcellularLocation>
</comment>
<accession>A0A199NVN0</accession>
<evidence type="ECO:0000256" key="2">
    <source>
        <dbReference type="ARBA" id="ARBA00009773"/>
    </source>
</evidence>
<keyword evidence="4" id="KW-1003">Cell membrane</keyword>
<feature type="transmembrane region" description="Helical" evidence="9">
    <location>
        <begin position="250"/>
        <end position="272"/>
    </location>
</feature>
<evidence type="ECO:0000256" key="3">
    <source>
        <dbReference type="ARBA" id="ARBA00022448"/>
    </source>
</evidence>
<protein>
    <submittedName>
        <fullName evidence="10">AI-2E family transporter</fullName>
    </submittedName>
</protein>
<keyword evidence="11" id="KW-1185">Reference proteome</keyword>
<dbReference type="PANTHER" id="PTHR21716:SF53">
    <property type="entry name" value="PERMEASE PERM-RELATED"/>
    <property type="match status" value="1"/>
</dbReference>
<feature type="transmembrane region" description="Helical" evidence="9">
    <location>
        <begin position="48"/>
        <end position="73"/>
    </location>
</feature>
<feature type="transmembrane region" description="Helical" evidence="9">
    <location>
        <begin position="110"/>
        <end position="131"/>
    </location>
</feature>
<feature type="transmembrane region" description="Helical" evidence="9">
    <location>
        <begin position="278"/>
        <end position="298"/>
    </location>
</feature>
<feature type="region of interest" description="Disordered" evidence="8">
    <location>
        <begin position="1"/>
        <end position="43"/>
    </location>
</feature>
<dbReference type="AlphaFoldDB" id="A0A199NVN0"/>
<evidence type="ECO:0000256" key="1">
    <source>
        <dbReference type="ARBA" id="ARBA00004651"/>
    </source>
</evidence>
<name>A0A199NVN0_9MICC</name>
<dbReference type="Pfam" id="PF01594">
    <property type="entry name" value="AI-2E_transport"/>
    <property type="match status" value="1"/>
</dbReference>
<dbReference type="EMBL" id="LJBJ02000001">
    <property type="protein sequence ID" value="OAX52880.1"/>
    <property type="molecule type" value="Genomic_DNA"/>
</dbReference>
<evidence type="ECO:0000256" key="6">
    <source>
        <dbReference type="ARBA" id="ARBA00022989"/>
    </source>
</evidence>
<dbReference type="PANTHER" id="PTHR21716">
    <property type="entry name" value="TRANSMEMBRANE PROTEIN"/>
    <property type="match status" value="1"/>
</dbReference>
<feature type="transmembrane region" description="Helical" evidence="9">
    <location>
        <begin position="305"/>
        <end position="329"/>
    </location>
</feature>
<dbReference type="InterPro" id="IPR002549">
    <property type="entry name" value="AI-2E-like"/>
</dbReference>
<evidence type="ECO:0000256" key="8">
    <source>
        <dbReference type="SAM" id="MobiDB-lite"/>
    </source>
</evidence>
<gene>
    <name evidence="10" type="ORF">AN277_0200445</name>
</gene>
<evidence type="ECO:0000256" key="4">
    <source>
        <dbReference type="ARBA" id="ARBA00022475"/>
    </source>
</evidence>
<evidence type="ECO:0000313" key="11">
    <source>
        <dbReference type="Proteomes" id="UP000053171"/>
    </source>
</evidence>
<feature type="transmembrane region" description="Helical" evidence="9">
    <location>
        <begin position="349"/>
        <end position="376"/>
    </location>
</feature>
<keyword evidence="6 9" id="KW-1133">Transmembrane helix</keyword>
<dbReference type="GO" id="GO:0005886">
    <property type="term" value="C:plasma membrane"/>
    <property type="evidence" value="ECO:0007669"/>
    <property type="project" value="UniProtKB-SubCell"/>
</dbReference>
<keyword evidence="3" id="KW-0813">Transport</keyword>
<evidence type="ECO:0000256" key="7">
    <source>
        <dbReference type="ARBA" id="ARBA00023136"/>
    </source>
</evidence>
<dbReference type="GO" id="GO:0055085">
    <property type="term" value="P:transmembrane transport"/>
    <property type="evidence" value="ECO:0007669"/>
    <property type="project" value="TreeGrafter"/>
</dbReference>
<evidence type="ECO:0000256" key="9">
    <source>
        <dbReference type="SAM" id="Phobius"/>
    </source>
</evidence>
<comment type="caution">
    <text evidence="10">The sequence shown here is derived from an EMBL/GenBank/DDBJ whole genome shotgun (WGS) entry which is preliminary data.</text>
</comment>
<comment type="similarity">
    <text evidence="2">Belongs to the autoinducer-2 exporter (AI-2E) (TC 2.A.86) family.</text>
</comment>
<evidence type="ECO:0000256" key="5">
    <source>
        <dbReference type="ARBA" id="ARBA00022692"/>
    </source>
</evidence>
<keyword evidence="5 9" id="KW-0812">Transmembrane</keyword>
<organism evidence="10 11">
    <name type="scientific">Rothia kristinae</name>
    <dbReference type="NCBI Taxonomy" id="37923"/>
    <lineage>
        <taxon>Bacteria</taxon>
        <taxon>Bacillati</taxon>
        <taxon>Actinomycetota</taxon>
        <taxon>Actinomycetes</taxon>
        <taxon>Micrococcales</taxon>
        <taxon>Micrococcaceae</taxon>
        <taxon>Rothia</taxon>
    </lineage>
</organism>
<dbReference type="Proteomes" id="UP000053171">
    <property type="component" value="Unassembled WGS sequence"/>
</dbReference>
<reference evidence="10" key="1">
    <citation type="submission" date="2016-06" db="EMBL/GenBank/DDBJ databases">
        <title>Identification of putative biosynthetic pathways for the production of bioactive secondary metabolites by the marine actinomycete Kocuria kristinae RUTW2-3.</title>
        <authorList>
            <person name="Waterworth S.C."/>
            <person name="Walmsley T.A."/>
            <person name="Matongo T."/>
            <person name="Davies-Coleman M.T."/>
            <person name="Dorrington R.A."/>
        </authorList>
    </citation>
    <scope>NUCLEOTIDE SEQUENCE [LARGE SCALE GENOMIC DNA]</scope>
    <source>
        <strain evidence="10">RUTW2-3</strain>
    </source>
</reference>
<sequence>MSTTEDGAAEPQLLITTPPPGDRPTEPWTRRSSGQAGDSRRQDPHIPFALNTAAAWSWRLLFVLIMAGVIVWLSRPVSTILVGVAVAALLAGLLTPAVRWLRKHRIGSGWATAITEIGLIVVVLGLLTLVGQQLVSGFTDLSDQVVAGYHQLMDWLADGPLHVTVDQVDQAISSVTATIKDNSSQILAGAASFGSTAGNVGEGLVICLFTLIFFLLEGERIWLFLVGVAPKSARRAVNGAGRRGWHSLVSYTRIQVFVAFVDAVGIGLAAFFLRVPLAFPLAVLVFLSSFVPIIGALLSGAVAVLLALVANGPINAVLMLAAVLLVQQIESHLLQPLVMGKAVSLHPLAVVLAVAVGTTLLGIVGAVFAVPALAVLNTVIRYLAGRQWEQDDAIRTEPFRFDWEIAKARKKSLKQKAKEKLREEAHPEEQTA</sequence>
<proteinExistence type="inferred from homology"/>
<feature type="transmembrane region" description="Helical" evidence="9">
    <location>
        <begin position="203"/>
        <end position="229"/>
    </location>
</feature>
<keyword evidence="7 9" id="KW-0472">Membrane</keyword>
<feature type="transmembrane region" description="Helical" evidence="9">
    <location>
        <begin position="79"/>
        <end position="98"/>
    </location>
</feature>
<evidence type="ECO:0000313" key="10">
    <source>
        <dbReference type="EMBL" id="OAX52880.1"/>
    </source>
</evidence>